<dbReference type="STRING" id="1128970.SAMN04487935_0575"/>
<organism evidence="5 6">
    <name type="scientific">Flavobacterium noncentrifugens</name>
    <dbReference type="NCBI Taxonomy" id="1128970"/>
    <lineage>
        <taxon>Bacteria</taxon>
        <taxon>Pseudomonadati</taxon>
        <taxon>Bacteroidota</taxon>
        <taxon>Flavobacteriia</taxon>
        <taxon>Flavobacteriales</taxon>
        <taxon>Flavobacteriaceae</taxon>
        <taxon>Flavobacterium</taxon>
    </lineage>
</organism>
<dbReference type="Pfam" id="PF18962">
    <property type="entry name" value="Por_Secre_tail"/>
    <property type="match status" value="1"/>
</dbReference>
<proteinExistence type="predicted"/>
<dbReference type="NCBIfam" id="TIGR04183">
    <property type="entry name" value="Por_Secre_tail"/>
    <property type="match status" value="1"/>
</dbReference>
<dbReference type="InterPro" id="IPR026444">
    <property type="entry name" value="Secre_tail"/>
</dbReference>
<evidence type="ECO:0000313" key="6">
    <source>
        <dbReference type="Proteomes" id="UP000199580"/>
    </source>
</evidence>
<evidence type="ECO:0000313" key="5">
    <source>
        <dbReference type="EMBL" id="SDJ29103.1"/>
    </source>
</evidence>
<evidence type="ECO:0000256" key="2">
    <source>
        <dbReference type="SAM" id="MobiDB-lite"/>
    </source>
</evidence>
<gene>
    <name evidence="5" type="ORF">SAMN04487935_0575</name>
</gene>
<feature type="signal peptide" evidence="3">
    <location>
        <begin position="1"/>
        <end position="23"/>
    </location>
</feature>
<dbReference type="EMBL" id="FNEZ01000001">
    <property type="protein sequence ID" value="SDJ29103.1"/>
    <property type="molecule type" value="Genomic_DNA"/>
</dbReference>
<dbReference type="PANTHER" id="PTHR42754:SF1">
    <property type="entry name" value="LIPOPROTEIN"/>
    <property type="match status" value="1"/>
</dbReference>
<accession>A0A1G8SIW7</accession>
<dbReference type="Proteomes" id="UP000199580">
    <property type="component" value="Unassembled WGS sequence"/>
</dbReference>
<feature type="region of interest" description="Disordered" evidence="2">
    <location>
        <begin position="500"/>
        <end position="522"/>
    </location>
</feature>
<sequence length="649" mass="69210">MIKLSTRLIFAACSLIVSLGVSAQDMLWEKSYGGKNAEYLFDAVPTADYGFILAGSSLSGKTGNKVSEGAGDLDFWVWKMNENGDMDWQKSFGGIGSDFLQSIRLTRDGGFILAGNSDSARGLSKKEDSHGGEDFWVIKLDAGGGEQWQKTIGGTGQEKLKSIAQTRDGGYILGGSSSSEKSADKKQNSYGNLDYWVVKLDKEGKILWEKTFGGIYFEELRSIEQTADQGYILGGYSNSPASGNKKDDNIGTGDYWVIKLDRDGEEEWQQVIGGDKDDELAVVHQTYDGGYLLGGNSNSGSNFSKKKGNGKGTDFWLVKLDKEGGMIWQETYDFGTSDILTSIVENKDHTLLIGGFAKSEANGKKKDEKGINDYIALKISETGERLWDKTVGSDGEDILTKVVETRDGGYLLAGTSNPVRSTMGIAGTKSGSGTGNGISVGGNGQQLQGLKNATDKANGKIAEAAESFNKGYDETVGAAADKINKATDLGEDSPLKFGVNAPKSPLGNVPSLGSGGSGSGMDADKAMDGLSSALGGGKANIPPSRDKKTHYGNSDFWVVKLLDKDKEKVKKATIEAIPNPAGDFTNVIVGYEFETGTATVVDLSGHILQSFTITGRTVPVNLSAYPEGIYIVNIKTDVQSDGIKVIKQK</sequence>
<protein>
    <submittedName>
        <fullName evidence="5">Por secretion system C-terminal sorting domain-containing protein</fullName>
    </submittedName>
</protein>
<dbReference type="SUPFAM" id="SSF50998">
    <property type="entry name" value="Quinoprotein alcohol dehydrogenase-like"/>
    <property type="match status" value="1"/>
</dbReference>
<evidence type="ECO:0000259" key="4">
    <source>
        <dbReference type="Pfam" id="PF18962"/>
    </source>
</evidence>
<dbReference type="PANTHER" id="PTHR42754">
    <property type="entry name" value="ENDOGLUCANASE"/>
    <property type="match status" value="1"/>
</dbReference>
<dbReference type="InterPro" id="IPR011047">
    <property type="entry name" value="Quinoprotein_ADH-like_sf"/>
</dbReference>
<evidence type="ECO:0000256" key="3">
    <source>
        <dbReference type="SAM" id="SignalP"/>
    </source>
</evidence>
<dbReference type="AlphaFoldDB" id="A0A1G8SIW7"/>
<feature type="domain" description="Secretion system C-terminal sorting" evidence="4">
    <location>
        <begin position="578"/>
        <end position="640"/>
    </location>
</feature>
<keyword evidence="6" id="KW-1185">Reference proteome</keyword>
<feature type="chain" id="PRO_5011523718" evidence="3">
    <location>
        <begin position="24"/>
        <end position="649"/>
    </location>
</feature>
<evidence type="ECO:0000256" key="1">
    <source>
        <dbReference type="ARBA" id="ARBA00022729"/>
    </source>
</evidence>
<dbReference type="RefSeq" id="WP_245699308.1">
    <property type="nucleotide sequence ID" value="NZ_BKAI01000002.1"/>
</dbReference>
<reference evidence="5 6" key="1">
    <citation type="submission" date="2016-10" db="EMBL/GenBank/DDBJ databases">
        <authorList>
            <person name="de Groot N.N."/>
        </authorList>
    </citation>
    <scope>NUCLEOTIDE SEQUENCE [LARGE SCALE GENOMIC DNA]</scope>
    <source>
        <strain evidence="5 6">CGMCC 1.10076</strain>
    </source>
</reference>
<keyword evidence="1 3" id="KW-0732">Signal</keyword>
<name>A0A1G8SIW7_9FLAO</name>